<dbReference type="PANTHER" id="PTHR32089:SF112">
    <property type="entry name" value="LYSOZYME-LIKE PROTEIN-RELATED"/>
    <property type="match status" value="1"/>
</dbReference>
<dbReference type="PANTHER" id="PTHR32089">
    <property type="entry name" value="METHYL-ACCEPTING CHEMOTAXIS PROTEIN MCPB"/>
    <property type="match status" value="1"/>
</dbReference>
<evidence type="ECO:0000313" key="11">
    <source>
        <dbReference type="Proteomes" id="UP000248783"/>
    </source>
</evidence>
<dbReference type="PROSITE" id="PS50111">
    <property type="entry name" value="CHEMOTAXIS_TRANSDUC_2"/>
    <property type="match status" value="1"/>
</dbReference>
<dbReference type="Pfam" id="PF00015">
    <property type="entry name" value="MCPsignal"/>
    <property type="match status" value="1"/>
</dbReference>
<dbReference type="Gene3D" id="1.10.287.950">
    <property type="entry name" value="Methyl-accepting chemotaxis protein"/>
    <property type="match status" value="1"/>
</dbReference>
<dbReference type="Proteomes" id="UP000248783">
    <property type="component" value="Unassembled WGS sequence"/>
</dbReference>
<evidence type="ECO:0000256" key="3">
    <source>
        <dbReference type="ARBA" id="ARBA00023224"/>
    </source>
</evidence>
<keyword evidence="11" id="KW-1185">Reference proteome</keyword>
<dbReference type="SMART" id="SM00283">
    <property type="entry name" value="MA"/>
    <property type="match status" value="1"/>
</dbReference>
<dbReference type="EMBL" id="QKWH01000002">
    <property type="protein sequence ID" value="PZR54147.1"/>
    <property type="molecule type" value="Genomic_DNA"/>
</dbReference>
<keyword evidence="1 7" id="KW-0812">Transmembrane</keyword>
<evidence type="ECO:0000256" key="4">
    <source>
        <dbReference type="ARBA" id="ARBA00029447"/>
    </source>
</evidence>
<accession>A0A2W5WS25</accession>
<feature type="transmembrane region" description="Helical" evidence="7">
    <location>
        <begin position="51"/>
        <end position="74"/>
    </location>
</feature>
<feature type="compositionally biased region" description="Low complexity" evidence="6">
    <location>
        <begin position="1"/>
        <end position="16"/>
    </location>
</feature>
<evidence type="ECO:0000313" key="10">
    <source>
        <dbReference type="EMBL" id="PZR54147.1"/>
    </source>
</evidence>
<dbReference type="RefSeq" id="WP_111250004.1">
    <property type="nucleotide sequence ID" value="NZ_QKWH01000002.1"/>
</dbReference>
<comment type="similarity">
    <text evidence="4">Belongs to the methyl-accepting chemotaxis (MCP) protein family.</text>
</comment>
<dbReference type="InterPro" id="IPR003660">
    <property type="entry name" value="HAMP_dom"/>
</dbReference>
<feature type="region of interest" description="Disordered" evidence="6">
    <location>
        <begin position="1"/>
        <end position="44"/>
    </location>
</feature>
<evidence type="ECO:0000256" key="1">
    <source>
        <dbReference type="ARBA" id="ARBA00022692"/>
    </source>
</evidence>
<dbReference type="PRINTS" id="PR00260">
    <property type="entry name" value="CHEMTRNSDUCR"/>
</dbReference>
<name>A0A2W5WS25_9MICO</name>
<keyword evidence="7" id="KW-0472">Membrane</keyword>
<dbReference type="InterPro" id="IPR004089">
    <property type="entry name" value="MCPsignal_dom"/>
</dbReference>
<dbReference type="GO" id="GO:0006935">
    <property type="term" value="P:chemotaxis"/>
    <property type="evidence" value="ECO:0007669"/>
    <property type="project" value="InterPro"/>
</dbReference>
<reference evidence="10 11" key="1">
    <citation type="submission" date="2018-06" db="EMBL/GenBank/DDBJ databases">
        <title>Whole genome sequencing of a novel hydrocarbon degrading bacterial strain, PW21 isolated from oil contaminated produced water sample.</title>
        <authorList>
            <person name="Nagkirti P."/>
            <person name="Shaikh A."/>
            <person name="Gowdaman V."/>
            <person name="Engineer A.E."/>
            <person name="Dagar S."/>
            <person name="Dhakephalkar P.K."/>
        </authorList>
    </citation>
    <scope>NUCLEOTIDE SEQUENCE [LARGE SCALE GENOMIC DNA]</scope>
    <source>
        <strain evidence="10 11">PW21</strain>
    </source>
</reference>
<evidence type="ECO:0000256" key="6">
    <source>
        <dbReference type="SAM" id="MobiDB-lite"/>
    </source>
</evidence>
<protein>
    <submittedName>
        <fullName evidence="10">Methyl-accepting chemotaxis protein</fullName>
    </submittedName>
</protein>
<organism evidence="10 11">
    <name type="scientific">Xylanimonas oleitrophica</name>
    <dbReference type="NCBI Taxonomy" id="2607479"/>
    <lineage>
        <taxon>Bacteria</taxon>
        <taxon>Bacillati</taxon>
        <taxon>Actinomycetota</taxon>
        <taxon>Actinomycetes</taxon>
        <taxon>Micrococcales</taxon>
        <taxon>Promicromonosporaceae</taxon>
        <taxon>Xylanimonas</taxon>
    </lineage>
</organism>
<evidence type="ECO:0000259" key="9">
    <source>
        <dbReference type="PROSITE" id="PS50885"/>
    </source>
</evidence>
<dbReference type="AlphaFoldDB" id="A0A2W5WS25"/>
<dbReference type="GO" id="GO:0007165">
    <property type="term" value="P:signal transduction"/>
    <property type="evidence" value="ECO:0007669"/>
    <property type="project" value="UniProtKB-KW"/>
</dbReference>
<dbReference type="SMART" id="SM00304">
    <property type="entry name" value="HAMP"/>
    <property type="match status" value="2"/>
</dbReference>
<sequence length="565" mass="57902">MTTAFAAAPAETSAPTAPFPPVATAPASPAPQAPTPAGGGRGPRRLRDLPIAVRVASALTVMGVAVVSVTVIAMSSSTTLAADVEDLGENIIAPQAYLVDAQRWFQASRARVLEYGMVAPEEREALAQDRAGFDADVLKDFEDYEPFVIDRDVFDDLLDAYARYQAAADAIEPAAELGSAGYHAAYAEQVRPLTTEVGDALQALVDSRNAKVGDRIDEAMTLSAATDRVVLIVAGLGLLLGAAIGTLLVRGLVRDLRKVQRTIVAMGSGDLTVTADVASRDELGRMAESLGRAQTALRGTLSGVVESSMTVASTAEELSAGSNQVVAGSEEISAQAGVVAAAAEQVSRNVQAVAAGAEQMGASIREIAQNASEAAKVASHATGVAATTNDQVSKLGVSSQEIGNVVKVITSIAEQTNLLALNATIEAARAGDAGKGFAVVAGEVKDLAQETARATEDIARRVEAIQADTTGAVAAIGEISRIVAEINDFQLTIASAVEEQTATTNEMSRSVAEAATGSGEIAANITGVAGAASESSRALAANGQAIAELARISEDLRARVSTFTY</sequence>
<keyword evidence="3 5" id="KW-0807">Transducer</keyword>
<dbReference type="GO" id="GO:0016020">
    <property type="term" value="C:membrane"/>
    <property type="evidence" value="ECO:0007669"/>
    <property type="project" value="InterPro"/>
</dbReference>
<evidence type="ECO:0000256" key="7">
    <source>
        <dbReference type="SAM" id="Phobius"/>
    </source>
</evidence>
<dbReference type="PROSITE" id="PS50885">
    <property type="entry name" value="HAMP"/>
    <property type="match status" value="1"/>
</dbReference>
<evidence type="ECO:0000256" key="2">
    <source>
        <dbReference type="ARBA" id="ARBA00022989"/>
    </source>
</evidence>
<evidence type="ECO:0000259" key="8">
    <source>
        <dbReference type="PROSITE" id="PS50111"/>
    </source>
</evidence>
<feature type="compositionally biased region" description="Pro residues" evidence="6">
    <location>
        <begin position="17"/>
        <end position="34"/>
    </location>
</feature>
<gene>
    <name evidence="10" type="ORF">DNL40_04215</name>
</gene>
<evidence type="ECO:0000256" key="5">
    <source>
        <dbReference type="PROSITE-ProRule" id="PRU00284"/>
    </source>
</evidence>
<dbReference type="GO" id="GO:0004888">
    <property type="term" value="F:transmembrane signaling receptor activity"/>
    <property type="evidence" value="ECO:0007669"/>
    <property type="project" value="InterPro"/>
</dbReference>
<dbReference type="Pfam" id="PF00672">
    <property type="entry name" value="HAMP"/>
    <property type="match status" value="1"/>
</dbReference>
<comment type="caution">
    <text evidence="10">The sequence shown here is derived from an EMBL/GenBank/DDBJ whole genome shotgun (WGS) entry which is preliminary data.</text>
</comment>
<feature type="transmembrane region" description="Helical" evidence="7">
    <location>
        <begin position="229"/>
        <end position="253"/>
    </location>
</feature>
<keyword evidence="2 7" id="KW-1133">Transmembrane helix</keyword>
<feature type="domain" description="HAMP" evidence="9">
    <location>
        <begin position="250"/>
        <end position="302"/>
    </location>
</feature>
<dbReference type="CDD" id="cd06225">
    <property type="entry name" value="HAMP"/>
    <property type="match status" value="1"/>
</dbReference>
<dbReference type="InterPro" id="IPR004090">
    <property type="entry name" value="Chemotax_Me-accpt_rcpt"/>
</dbReference>
<feature type="domain" description="Methyl-accepting transducer" evidence="8">
    <location>
        <begin position="314"/>
        <end position="536"/>
    </location>
</feature>
<dbReference type="SUPFAM" id="SSF58104">
    <property type="entry name" value="Methyl-accepting chemotaxis protein (MCP) signaling domain"/>
    <property type="match status" value="1"/>
</dbReference>
<proteinExistence type="inferred from homology"/>